<feature type="domain" description="HTH tetR-type" evidence="5">
    <location>
        <begin position="5"/>
        <end position="65"/>
    </location>
</feature>
<dbReference type="Proteomes" id="UP000547510">
    <property type="component" value="Unassembled WGS sequence"/>
</dbReference>
<evidence type="ECO:0000313" key="7">
    <source>
        <dbReference type="Proteomes" id="UP000547510"/>
    </source>
</evidence>
<dbReference type="PROSITE" id="PS50977">
    <property type="entry name" value="HTH_TETR_2"/>
    <property type="match status" value="1"/>
</dbReference>
<dbReference type="InterPro" id="IPR011075">
    <property type="entry name" value="TetR_C"/>
</dbReference>
<evidence type="ECO:0000256" key="1">
    <source>
        <dbReference type="ARBA" id="ARBA00023015"/>
    </source>
</evidence>
<dbReference type="InterPro" id="IPR036271">
    <property type="entry name" value="Tet_transcr_reg_TetR-rel_C_sf"/>
</dbReference>
<feature type="DNA-binding region" description="H-T-H motif" evidence="4">
    <location>
        <begin position="28"/>
        <end position="47"/>
    </location>
</feature>
<dbReference type="InterPro" id="IPR001647">
    <property type="entry name" value="HTH_TetR"/>
</dbReference>
<dbReference type="AlphaFoldDB" id="A0A841CSM9"/>
<dbReference type="Gene3D" id="1.10.357.10">
    <property type="entry name" value="Tetracycline Repressor, domain 2"/>
    <property type="match status" value="1"/>
</dbReference>
<dbReference type="PANTHER" id="PTHR47506">
    <property type="entry name" value="TRANSCRIPTIONAL REGULATORY PROTEIN"/>
    <property type="match status" value="1"/>
</dbReference>
<dbReference type="SUPFAM" id="SSF46689">
    <property type="entry name" value="Homeodomain-like"/>
    <property type="match status" value="1"/>
</dbReference>
<comment type="caution">
    <text evidence="6">The sequence shown here is derived from an EMBL/GenBank/DDBJ whole genome shotgun (WGS) entry which is preliminary data.</text>
</comment>
<evidence type="ECO:0000256" key="2">
    <source>
        <dbReference type="ARBA" id="ARBA00023125"/>
    </source>
</evidence>
<keyword evidence="1" id="KW-0805">Transcription regulation</keyword>
<protein>
    <submittedName>
        <fullName evidence="6">TetR/AcrR family transcriptional repressor of nem operon</fullName>
    </submittedName>
</protein>
<keyword evidence="7" id="KW-1185">Reference proteome</keyword>
<accession>A0A841CSM9</accession>
<keyword evidence="3" id="KW-0804">Transcription</keyword>
<dbReference type="GO" id="GO:0003677">
    <property type="term" value="F:DNA binding"/>
    <property type="evidence" value="ECO:0007669"/>
    <property type="project" value="UniProtKB-UniRule"/>
</dbReference>
<dbReference type="PANTHER" id="PTHR47506:SF7">
    <property type="entry name" value="TRANSCRIPTIONAL REGULATORY PROTEIN"/>
    <property type="match status" value="1"/>
</dbReference>
<dbReference type="RefSeq" id="WP_184698350.1">
    <property type="nucleotide sequence ID" value="NZ_JACHJN010000015.1"/>
</dbReference>
<dbReference type="Pfam" id="PF16925">
    <property type="entry name" value="TetR_C_13"/>
    <property type="match status" value="1"/>
</dbReference>
<dbReference type="EMBL" id="JACHJN010000015">
    <property type="protein sequence ID" value="MBB5960270.1"/>
    <property type="molecule type" value="Genomic_DNA"/>
</dbReference>
<organism evidence="6 7">
    <name type="scientific">Saccharothrix tamanrassetensis</name>
    <dbReference type="NCBI Taxonomy" id="1051531"/>
    <lineage>
        <taxon>Bacteria</taxon>
        <taxon>Bacillati</taxon>
        <taxon>Actinomycetota</taxon>
        <taxon>Actinomycetes</taxon>
        <taxon>Pseudonocardiales</taxon>
        <taxon>Pseudonocardiaceae</taxon>
        <taxon>Saccharothrix</taxon>
    </lineage>
</organism>
<evidence type="ECO:0000259" key="5">
    <source>
        <dbReference type="PROSITE" id="PS50977"/>
    </source>
</evidence>
<reference evidence="6 7" key="1">
    <citation type="submission" date="2020-08" db="EMBL/GenBank/DDBJ databases">
        <title>Genomic Encyclopedia of Type Strains, Phase III (KMG-III): the genomes of soil and plant-associated and newly described type strains.</title>
        <authorList>
            <person name="Whitman W."/>
        </authorList>
    </citation>
    <scope>NUCLEOTIDE SEQUENCE [LARGE SCALE GENOMIC DNA]</scope>
    <source>
        <strain evidence="6 7">CECT 8640</strain>
    </source>
</reference>
<keyword evidence="2 4" id="KW-0238">DNA-binding</keyword>
<dbReference type="InterPro" id="IPR009057">
    <property type="entry name" value="Homeodomain-like_sf"/>
</dbReference>
<dbReference type="SUPFAM" id="SSF48498">
    <property type="entry name" value="Tetracyclin repressor-like, C-terminal domain"/>
    <property type="match status" value="1"/>
</dbReference>
<gene>
    <name evidence="6" type="ORF">FHS29_006893</name>
</gene>
<dbReference type="PRINTS" id="PR00455">
    <property type="entry name" value="HTHTETR"/>
</dbReference>
<evidence type="ECO:0000256" key="3">
    <source>
        <dbReference type="ARBA" id="ARBA00023163"/>
    </source>
</evidence>
<sequence length="198" mass="21676">MGRTSESREKLIGAACELMRGRGYGAIGVAEICERAGVRKGSFYYFFESKQALTVEALRAAWAVEGAAWRAILGTAEDPLRRLERLCRSQAEAQHRSKREAGSVHGCLFGNLALELGNQDEVVRGCLKGIFDEQVDLVHEVLLDAHRAGDLPAERATRAYARAVLAQVEGMVLFAKLDNEPVLLEGLWPQIAGLLRGV</sequence>
<proteinExistence type="predicted"/>
<evidence type="ECO:0000313" key="6">
    <source>
        <dbReference type="EMBL" id="MBB5960270.1"/>
    </source>
</evidence>
<evidence type="ECO:0000256" key="4">
    <source>
        <dbReference type="PROSITE-ProRule" id="PRU00335"/>
    </source>
</evidence>
<name>A0A841CSM9_9PSEU</name>
<dbReference type="Pfam" id="PF00440">
    <property type="entry name" value="TetR_N"/>
    <property type="match status" value="1"/>
</dbReference>